<dbReference type="EMBL" id="JACHHG010000011">
    <property type="protein sequence ID" value="MBB6099369.1"/>
    <property type="molecule type" value="Genomic_DNA"/>
</dbReference>
<keyword evidence="4" id="KW-1185">Reference proteome</keyword>
<comment type="caution">
    <text evidence="3">The sequence shown here is derived from an EMBL/GenBank/DDBJ whole genome shotgun (WGS) entry which is preliminary data.</text>
</comment>
<accession>A0A841I510</accession>
<evidence type="ECO:0008006" key="5">
    <source>
        <dbReference type="Google" id="ProtNLM"/>
    </source>
</evidence>
<evidence type="ECO:0000256" key="2">
    <source>
        <dbReference type="SAM" id="SignalP"/>
    </source>
</evidence>
<dbReference type="Proteomes" id="UP000569951">
    <property type="component" value="Unassembled WGS sequence"/>
</dbReference>
<dbReference type="AlphaFoldDB" id="A0A841I510"/>
<feature type="signal peptide" evidence="2">
    <location>
        <begin position="1"/>
        <end position="20"/>
    </location>
</feature>
<reference evidence="3 4" key="1">
    <citation type="submission" date="2020-08" db="EMBL/GenBank/DDBJ databases">
        <title>Genomic Encyclopedia of Type Strains, Phase IV (KMG-IV): sequencing the most valuable type-strain genomes for metagenomic binning, comparative biology and taxonomic classification.</title>
        <authorList>
            <person name="Goeker M."/>
        </authorList>
    </citation>
    <scope>NUCLEOTIDE SEQUENCE [LARGE SCALE GENOMIC DNA]</scope>
    <source>
        <strain evidence="3 4">DSM 21458</strain>
    </source>
</reference>
<evidence type="ECO:0000313" key="3">
    <source>
        <dbReference type="EMBL" id="MBB6099369.1"/>
    </source>
</evidence>
<dbReference type="RefSeq" id="WP_183988126.1">
    <property type="nucleotide sequence ID" value="NZ_JACHHG010000011.1"/>
</dbReference>
<organism evidence="3 4">
    <name type="scientific">Deinobacterium chartae</name>
    <dbReference type="NCBI Taxonomy" id="521158"/>
    <lineage>
        <taxon>Bacteria</taxon>
        <taxon>Thermotogati</taxon>
        <taxon>Deinococcota</taxon>
        <taxon>Deinococci</taxon>
        <taxon>Deinococcales</taxon>
        <taxon>Deinococcaceae</taxon>
        <taxon>Deinobacterium</taxon>
    </lineage>
</organism>
<evidence type="ECO:0000256" key="1">
    <source>
        <dbReference type="SAM" id="MobiDB-lite"/>
    </source>
</evidence>
<protein>
    <recommendedName>
        <fullName evidence="5">LTXXQ motif family protein</fullName>
    </recommendedName>
</protein>
<gene>
    <name evidence="3" type="ORF">HNR42_002810</name>
</gene>
<feature type="chain" id="PRO_5032596748" description="LTXXQ motif family protein" evidence="2">
    <location>
        <begin position="21"/>
        <end position="198"/>
    </location>
</feature>
<feature type="compositionally biased region" description="Gly residues" evidence="1">
    <location>
        <begin position="154"/>
        <end position="163"/>
    </location>
</feature>
<evidence type="ECO:0000313" key="4">
    <source>
        <dbReference type="Proteomes" id="UP000569951"/>
    </source>
</evidence>
<feature type="region of interest" description="Disordered" evidence="1">
    <location>
        <begin position="122"/>
        <end position="186"/>
    </location>
</feature>
<proteinExistence type="predicted"/>
<name>A0A841I510_9DEIO</name>
<keyword evidence="2" id="KW-0732">Signal</keyword>
<sequence length="198" mass="21167">MFRNLALLTGLVLLTAPALAQTPAAPASASARTAAQKSQSVLDLLGTVELLGELHKNKKTAFSAAQVKALLPVLTDLSKRAELKPADAAKILTNLEERILTPQQLTRLDDLLLQREEQRRLRLTQGGTAPRIRTEGPLRGGQPAGNPRPQDGPRGSGLQGQPGPGRIVTGRPDGQPLNPFKQGRPAEQLQTLIALLKK</sequence>